<dbReference type="OrthoDB" id="440160at2759"/>
<dbReference type="EMBL" id="KZ993471">
    <property type="protein sequence ID" value="RKP04764.1"/>
    <property type="molecule type" value="Genomic_DNA"/>
</dbReference>
<dbReference type="Pfam" id="PF02585">
    <property type="entry name" value="PIG-L"/>
    <property type="match status" value="1"/>
</dbReference>
<evidence type="ECO:0000256" key="2">
    <source>
        <dbReference type="ARBA" id="ARBA00012176"/>
    </source>
</evidence>
<keyword evidence="4" id="KW-1185">Reference proteome</keyword>
<dbReference type="STRING" id="78915.A0A4P9XGK0"/>
<dbReference type="InterPro" id="IPR003737">
    <property type="entry name" value="GlcNAc_PI_deacetylase-related"/>
</dbReference>
<dbReference type="PANTHER" id="PTHR12993:SF11">
    <property type="entry name" value="N-ACETYLGLUCOSAMINYL-PHOSPHATIDYLINOSITOL DE-N-ACETYLASE"/>
    <property type="match status" value="1"/>
</dbReference>
<dbReference type="UniPathway" id="UPA00196"/>
<dbReference type="InterPro" id="IPR024078">
    <property type="entry name" value="LmbE-like_dom_sf"/>
</dbReference>
<sequence>MLVIGLFILLAVGLYALVVYRQPGLPIVFLRNDRGAQEKTKVLLLTAHPDDECMFFAPTVLLLARQPEVEIHLFCVTKGDHERLGDTRMRELEKSCAVLGIDIRRVTVLDHPDFKDDPKARWNTALLGRLIEEHVVKHSISRVITFDWQGISGHINHIALERSVRHMLATSQRVNAISLPTYTLTTVPLVRKYFSLGDILFSVPIRYVIGSALEREDDNIMVVASPDDYRRGVHAMRQHASQMVWFRQLYVIFSRYMFINVLQRVG</sequence>
<reference evidence="4" key="1">
    <citation type="journal article" date="2018" name="Nat. Microbiol.">
        <title>Leveraging single-cell genomics to expand the fungal tree of life.</title>
        <authorList>
            <person name="Ahrendt S.R."/>
            <person name="Quandt C.A."/>
            <person name="Ciobanu D."/>
            <person name="Clum A."/>
            <person name="Salamov A."/>
            <person name="Andreopoulos B."/>
            <person name="Cheng J.F."/>
            <person name="Woyke T."/>
            <person name="Pelin A."/>
            <person name="Henrissat B."/>
            <person name="Reynolds N.K."/>
            <person name="Benny G.L."/>
            <person name="Smith M.E."/>
            <person name="James T.Y."/>
            <person name="Grigoriev I.V."/>
        </authorList>
    </citation>
    <scope>NUCLEOTIDE SEQUENCE [LARGE SCALE GENOMIC DNA]</scope>
    <source>
        <strain evidence="4">RSA 1356</strain>
    </source>
</reference>
<proteinExistence type="inferred from homology"/>
<dbReference type="GO" id="GO:0006506">
    <property type="term" value="P:GPI anchor biosynthetic process"/>
    <property type="evidence" value="ECO:0007669"/>
    <property type="project" value="UniProtKB-UniPathway"/>
</dbReference>
<dbReference type="Proteomes" id="UP000271241">
    <property type="component" value="Unassembled WGS sequence"/>
</dbReference>
<dbReference type="GO" id="GO:0000225">
    <property type="term" value="F:N-acetylglucosaminylphosphatidylinositol deacetylase activity"/>
    <property type="evidence" value="ECO:0007669"/>
    <property type="project" value="UniProtKB-EC"/>
</dbReference>
<dbReference type="AlphaFoldDB" id="A0A4P9XGK0"/>
<evidence type="ECO:0000313" key="3">
    <source>
        <dbReference type="EMBL" id="RKP04764.1"/>
    </source>
</evidence>
<evidence type="ECO:0000256" key="1">
    <source>
        <dbReference type="ARBA" id="ARBA00006066"/>
    </source>
</evidence>
<dbReference type="GO" id="GO:0016020">
    <property type="term" value="C:membrane"/>
    <property type="evidence" value="ECO:0007669"/>
    <property type="project" value="GOC"/>
</dbReference>
<accession>A0A4P9XGK0</accession>
<dbReference type="PANTHER" id="PTHR12993">
    <property type="entry name" value="N-ACETYLGLUCOSAMINYL-PHOSPHATIDYLINOSITOL DE-N-ACETYLASE-RELATED"/>
    <property type="match status" value="1"/>
</dbReference>
<comment type="similarity">
    <text evidence="1">Belongs to the PIGL family.</text>
</comment>
<evidence type="ECO:0000313" key="4">
    <source>
        <dbReference type="Proteomes" id="UP000271241"/>
    </source>
</evidence>
<organism evidence="3 4">
    <name type="scientific">Thamnocephalis sphaerospora</name>
    <dbReference type="NCBI Taxonomy" id="78915"/>
    <lineage>
        <taxon>Eukaryota</taxon>
        <taxon>Fungi</taxon>
        <taxon>Fungi incertae sedis</taxon>
        <taxon>Zoopagomycota</taxon>
        <taxon>Zoopagomycotina</taxon>
        <taxon>Zoopagomycetes</taxon>
        <taxon>Zoopagales</taxon>
        <taxon>Sigmoideomycetaceae</taxon>
        <taxon>Thamnocephalis</taxon>
    </lineage>
</organism>
<dbReference type="GO" id="GO:0005783">
    <property type="term" value="C:endoplasmic reticulum"/>
    <property type="evidence" value="ECO:0007669"/>
    <property type="project" value="TreeGrafter"/>
</dbReference>
<protein>
    <recommendedName>
        <fullName evidence="2">N-acetylglucosaminylphosphatidylinositol deacetylase</fullName>
        <ecNumber evidence="2">3.5.1.89</ecNumber>
    </recommendedName>
</protein>
<dbReference type="Gene3D" id="3.40.50.10320">
    <property type="entry name" value="LmbE-like"/>
    <property type="match status" value="1"/>
</dbReference>
<dbReference type="EC" id="3.5.1.89" evidence="2"/>
<gene>
    <name evidence="3" type="ORF">THASP1DRAFT_20741</name>
</gene>
<dbReference type="SUPFAM" id="SSF102588">
    <property type="entry name" value="LmbE-like"/>
    <property type="match status" value="1"/>
</dbReference>
<name>A0A4P9XGK0_9FUNG</name>